<gene>
    <name evidence="1" type="ORF">ACIPUP_00895</name>
</gene>
<accession>A0ABW8G5G1</accession>
<keyword evidence="2" id="KW-1185">Reference proteome</keyword>
<dbReference type="EMBL" id="JBIXLL010000001">
    <property type="protein sequence ID" value="MFJ5427711.1"/>
    <property type="molecule type" value="Genomic_DNA"/>
</dbReference>
<proteinExistence type="predicted"/>
<sequence length="85" mass="9804">MDKRLRDAVADGCAEVEESDFDNRVYVLAKGDYCGVMLPYRFRYRKRKKNGEPEQRCTNGDTNIAINFCPFCGTKFEGKPDEQIL</sequence>
<name>A0ABW8G5G1_9GAMM</name>
<evidence type="ECO:0000313" key="2">
    <source>
        <dbReference type="Proteomes" id="UP001617689"/>
    </source>
</evidence>
<comment type="caution">
    <text evidence="1">The sequence shown here is derived from an EMBL/GenBank/DDBJ whole genome shotgun (WGS) entry which is preliminary data.</text>
</comment>
<reference evidence="1 2" key="1">
    <citation type="submission" date="2024-10" db="EMBL/GenBank/DDBJ databases">
        <authorList>
            <person name="Lu C.-H."/>
        </authorList>
    </citation>
    <scope>NUCLEOTIDE SEQUENCE [LARGE SCALE GENOMIC DNA]</scope>
    <source>
        <strain evidence="1 2">22ZTDG03-2</strain>
    </source>
</reference>
<evidence type="ECO:0000313" key="1">
    <source>
        <dbReference type="EMBL" id="MFJ5427711.1"/>
    </source>
</evidence>
<protein>
    <submittedName>
        <fullName evidence="1">Uncharacterized protein</fullName>
    </submittedName>
</protein>
<organism evidence="1 2">
    <name type="scientific">Pectobacterium actinidiae</name>
    <dbReference type="NCBI Taxonomy" id="1507808"/>
    <lineage>
        <taxon>Bacteria</taxon>
        <taxon>Pseudomonadati</taxon>
        <taxon>Pseudomonadota</taxon>
        <taxon>Gammaproteobacteria</taxon>
        <taxon>Enterobacterales</taxon>
        <taxon>Pectobacteriaceae</taxon>
        <taxon>Pectobacterium</taxon>
    </lineage>
</organism>
<dbReference type="RefSeq" id="WP_400393738.1">
    <property type="nucleotide sequence ID" value="NZ_JBIXLL010000001.1"/>
</dbReference>
<dbReference type="Proteomes" id="UP001617689">
    <property type="component" value="Unassembled WGS sequence"/>
</dbReference>